<evidence type="ECO:0000256" key="2">
    <source>
        <dbReference type="SAM" id="Phobius"/>
    </source>
</evidence>
<organism evidence="3">
    <name type="scientific">viral metagenome</name>
    <dbReference type="NCBI Taxonomy" id="1070528"/>
    <lineage>
        <taxon>unclassified sequences</taxon>
        <taxon>metagenomes</taxon>
        <taxon>organismal metagenomes</taxon>
    </lineage>
</organism>
<feature type="coiled-coil region" evidence="1">
    <location>
        <begin position="12"/>
        <end position="39"/>
    </location>
</feature>
<proteinExistence type="predicted"/>
<dbReference type="EMBL" id="MN740060">
    <property type="protein sequence ID" value="QHT86173.1"/>
    <property type="molecule type" value="Genomic_DNA"/>
</dbReference>
<feature type="transmembrane region" description="Helical" evidence="2">
    <location>
        <begin position="211"/>
        <end position="232"/>
    </location>
</feature>
<reference evidence="3" key="1">
    <citation type="journal article" date="2020" name="Nature">
        <title>Giant virus diversity and host interactions through global metagenomics.</title>
        <authorList>
            <person name="Schulz F."/>
            <person name="Roux S."/>
            <person name="Paez-Espino D."/>
            <person name="Jungbluth S."/>
            <person name="Walsh D.A."/>
            <person name="Denef V.J."/>
            <person name="McMahon K.D."/>
            <person name="Konstantinidis K.T."/>
            <person name="Eloe-Fadrosh E.A."/>
            <person name="Kyrpides N.C."/>
            <person name="Woyke T."/>
        </authorList>
    </citation>
    <scope>NUCLEOTIDE SEQUENCE</scope>
    <source>
        <strain evidence="3">GVMAG-M-3300023184-184</strain>
    </source>
</reference>
<keyword evidence="2" id="KW-0472">Membrane</keyword>
<keyword evidence="2" id="KW-1133">Transmembrane helix</keyword>
<evidence type="ECO:0000313" key="3">
    <source>
        <dbReference type="EMBL" id="QHT86173.1"/>
    </source>
</evidence>
<dbReference type="AlphaFoldDB" id="A0A6C0I206"/>
<keyword evidence="2" id="KW-0812">Transmembrane</keyword>
<accession>A0A6C0I206</accession>
<keyword evidence="1" id="KW-0175">Coiled coil</keyword>
<name>A0A6C0I206_9ZZZZ</name>
<protein>
    <submittedName>
        <fullName evidence="3">Uncharacterized protein</fullName>
    </submittedName>
</protein>
<evidence type="ECO:0000256" key="1">
    <source>
        <dbReference type="SAM" id="Coils"/>
    </source>
</evidence>
<sequence length="234" mass="26352">MSVSQKTCADGVAKYIELAEQYNKDLEEYKQKLEMYNYEVKQLNDWELKKGAYSWYQDKQDDLENEKRTWLRCADKAFGAFAAITNASLDERCQAAQGEGWVHGRIDGWWWTQADCGIFGLKGICKRTPEKVLSDLNTIYTYNKGKPFVTPKPPMPLSPSGDITCCGIDISKLTAGNNINISNIKQECGKKINSTTSDPTTSDPKSTIIEFITTNIRIIILVISIIIALILISF</sequence>